<organism evidence="9 10">
    <name type="scientific">Protaetiibacter intestinalis</name>
    <dbReference type="NCBI Taxonomy" id="2419774"/>
    <lineage>
        <taxon>Bacteria</taxon>
        <taxon>Bacillati</taxon>
        <taxon>Actinomycetota</taxon>
        <taxon>Actinomycetes</taxon>
        <taxon>Micrococcales</taxon>
        <taxon>Microbacteriaceae</taxon>
        <taxon>Protaetiibacter</taxon>
    </lineage>
</organism>
<evidence type="ECO:0000256" key="4">
    <source>
        <dbReference type="ARBA" id="ARBA00022692"/>
    </source>
</evidence>
<evidence type="ECO:0000313" key="9">
    <source>
        <dbReference type="EMBL" id="AYF98939.1"/>
    </source>
</evidence>
<evidence type="ECO:0000259" key="8">
    <source>
        <dbReference type="PROSITE" id="PS50928"/>
    </source>
</evidence>
<evidence type="ECO:0000256" key="6">
    <source>
        <dbReference type="ARBA" id="ARBA00023136"/>
    </source>
</evidence>
<dbReference type="RefSeq" id="WP_120763308.1">
    <property type="nucleotide sequence ID" value="NZ_CP032630.1"/>
</dbReference>
<feature type="transmembrane region" description="Helical" evidence="7">
    <location>
        <begin position="284"/>
        <end position="305"/>
    </location>
</feature>
<evidence type="ECO:0000256" key="7">
    <source>
        <dbReference type="RuleBase" id="RU363032"/>
    </source>
</evidence>
<gene>
    <name evidence="9" type="ORF">D7I47_12200</name>
</gene>
<dbReference type="PANTHER" id="PTHR43163:SF6">
    <property type="entry name" value="DIPEPTIDE TRANSPORT SYSTEM PERMEASE PROTEIN DPPB-RELATED"/>
    <property type="match status" value="1"/>
</dbReference>
<feature type="transmembrane region" description="Helical" evidence="7">
    <location>
        <begin position="125"/>
        <end position="147"/>
    </location>
</feature>
<keyword evidence="6 7" id="KW-0472">Membrane</keyword>
<dbReference type="CDD" id="cd06261">
    <property type="entry name" value="TM_PBP2"/>
    <property type="match status" value="1"/>
</dbReference>
<dbReference type="GO" id="GO:0055085">
    <property type="term" value="P:transmembrane transport"/>
    <property type="evidence" value="ECO:0007669"/>
    <property type="project" value="InterPro"/>
</dbReference>
<keyword evidence="5 7" id="KW-1133">Transmembrane helix</keyword>
<dbReference type="OrthoDB" id="9778910at2"/>
<dbReference type="Pfam" id="PF19300">
    <property type="entry name" value="BPD_transp_1_N"/>
    <property type="match status" value="1"/>
</dbReference>
<feature type="transmembrane region" description="Helical" evidence="7">
    <location>
        <begin position="226"/>
        <end position="249"/>
    </location>
</feature>
<accession>A0A387BDH4</accession>
<dbReference type="SUPFAM" id="SSF161098">
    <property type="entry name" value="MetI-like"/>
    <property type="match status" value="1"/>
</dbReference>
<evidence type="ECO:0000256" key="3">
    <source>
        <dbReference type="ARBA" id="ARBA00022475"/>
    </source>
</evidence>
<feature type="transmembrane region" description="Helical" evidence="7">
    <location>
        <begin position="159"/>
        <end position="183"/>
    </location>
</feature>
<feature type="transmembrane region" description="Helical" evidence="7">
    <location>
        <begin position="329"/>
        <end position="356"/>
    </location>
</feature>
<dbReference type="Pfam" id="PF00528">
    <property type="entry name" value="BPD_transp_1"/>
    <property type="match status" value="1"/>
</dbReference>
<reference evidence="10" key="1">
    <citation type="submission" date="2018-09" db="EMBL/GenBank/DDBJ databases">
        <title>Genome sequencing of strain 2DFWR-13.</title>
        <authorList>
            <person name="Heo J."/>
            <person name="Kim S.-J."/>
            <person name="Kwon S.-W."/>
        </authorList>
    </citation>
    <scope>NUCLEOTIDE SEQUENCE [LARGE SCALE GENOMIC DNA]</scope>
    <source>
        <strain evidence="10">2DFWR-13</strain>
    </source>
</reference>
<dbReference type="EMBL" id="CP032630">
    <property type="protein sequence ID" value="AYF98939.1"/>
    <property type="molecule type" value="Genomic_DNA"/>
</dbReference>
<evidence type="ECO:0000256" key="5">
    <source>
        <dbReference type="ARBA" id="ARBA00022989"/>
    </source>
</evidence>
<dbReference type="KEGG" id="lyd:D7I47_12200"/>
<dbReference type="InterPro" id="IPR000515">
    <property type="entry name" value="MetI-like"/>
</dbReference>
<comment type="similarity">
    <text evidence="7">Belongs to the binding-protein-dependent transport system permease family.</text>
</comment>
<keyword evidence="4 7" id="KW-0812">Transmembrane</keyword>
<dbReference type="AlphaFoldDB" id="A0A387BDH4"/>
<evidence type="ECO:0000256" key="2">
    <source>
        <dbReference type="ARBA" id="ARBA00022448"/>
    </source>
</evidence>
<comment type="subcellular location">
    <subcellularLocation>
        <location evidence="1 7">Cell membrane</location>
        <topology evidence="1 7">Multi-pass membrane protein</topology>
    </subcellularLocation>
</comment>
<sequence>MTTVTAPSAPPGAGTAGIRRARGGGFWRYLLVRFLLIFPTIFILVTLVFFLMRLTGDPITASLGDRLTPDQLAERIHEAGYDRPIIVQYLEYLGRVFTGDFGSSITDGRPITEILWTYGSATLELVFYSLIVAFLVGIPLGMVAAYFRDRWGDAALRVFAILSYATPVFFAGLVLKLVFSVWLKVLPVAGRASTRTEIKFQQLDDPTGIYLIDAIRTGSAAAIGDVLVHAVLPALALGLLTAGVFLRLVRTNVIGTLSRDYVDAARSRGVREYRLVRRHALKPALVPIITVIGLQIALLLGGAVLTETTFEWKGLGFQLAYYLSKRDFVAVQGIVALLAVIVALTNFIVDIVAAILDPRVRY</sequence>
<feature type="domain" description="ABC transmembrane type-1" evidence="8">
    <location>
        <begin position="119"/>
        <end position="353"/>
    </location>
</feature>
<proteinExistence type="inferred from homology"/>
<keyword evidence="2 7" id="KW-0813">Transport</keyword>
<dbReference type="GO" id="GO:0005886">
    <property type="term" value="C:plasma membrane"/>
    <property type="evidence" value="ECO:0007669"/>
    <property type="project" value="UniProtKB-SubCell"/>
</dbReference>
<evidence type="ECO:0000256" key="1">
    <source>
        <dbReference type="ARBA" id="ARBA00004651"/>
    </source>
</evidence>
<keyword evidence="10" id="KW-1185">Reference proteome</keyword>
<dbReference type="PANTHER" id="PTHR43163">
    <property type="entry name" value="DIPEPTIDE TRANSPORT SYSTEM PERMEASE PROTEIN DPPB-RELATED"/>
    <property type="match status" value="1"/>
</dbReference>
<dbReference type="PROSITE" id="PS50928">
    <property type="entry name" value="ABC_TM1"/>
    <property type="match status" value="1"/>
</dbReference>
<dbReference type="InterPro" id="IPR045621">
    <property type="entry name" value="BPD_transp_1_N"/>
</dbReference>
<dbReference type="Gene3D" id="1.10.3720.10">
    <property type="entry name" value="MetI-like"/>
    <property type="match status" value="1"/>
</dbReference>
<feature type="transmembrane region" description="Helical" evidence="7">
    <location>
        <begin position="30"/>
        <end position="52"/>
    </location>
</feature>
<name>A0A387BDH4_9MICO</name>
<protein>
    <submittedName>
        <fullName evidence="9">ABC transporter permease</fullName>
    </submittedName>
</protein>
<dbReference type="InterPro" id="IPR035906">
    <property type="entry name" value="MetI-like_sf"/>
</dbReference>
<evidence type="ECO:0000313" key="10">
    <source>
        <dbReference type="Proteomes" id="UP000278886"/>
    </source>
</evidence>
<keyword evidence="3" id="KW-1003">Cell membrane</keyword>
<dbReference type="Proteomes" id="UP000278886">
    <property type="component" value="Chromosome"/>
</dbReference>